<evidence type="ECO:0000313" key="2">
    <source>
        <dbReference type="EMBL" id="KAK7539885.1"/>
    </source>
</evidence>
<dbReference type="RefSeq" id="XP_066657156.1">
    <property type="nucleotide sequence ID" value="XM_066799835.1"/>
</dbReference>
<keyword evidence="3" id="KW-1185">Reference proteome</keyword>
<evidence type="ECO:0000256" key="1">
    <source>
        <dbReference type="SAM" id="Phobius"/>
    </source>
</evidence>
<organism evidence="2 3">
    <name type="scientific">Phyllosticta citribraziliensis</name>
    <dbReference type="NCBI Taxonomy" id="989973"/>
    <lineage>
        <taxon>Eukaryota</taxon>
        <taxon>Fungi</taxon>
        <taxon>Dikarya</taxon>
        <taxon>Ascomycota</taxon>
        <taxon>Pezizomycotina</taxon>
        <taxon>Dothideomycetes</taxon>
        <taxon>Dothideomycetes incertae sedis</taxon>
        <taxon>Botryosphaeriales</taxon>
        <taxon>Phyllostictaceae</taxon>
        <taxon>Phyllosticta</taxon>
    </lineage>
</organism>
<dbReference type="Proteomes" id="UP001360953">
    <property type="component" value="Unassembled WGS sequence"/>
</dbReference>
<keyword evidence="1" id="KW-1133">Transmembrane helix</keyword>
<dbReference type="EMBL" id="JBBPEH010000004">
    <property type="protein sequence ID" value="KAK7539885.1"/>
    <property type="molecule type" value="Genomic_DNA"/>
</dbReference>
<protein>
    <recommendedName>
        <fullName evidence="4">Secreted protein</fullName>
    </recommendedName>
</protein>
<comment type="caution">
    <text evidence="2">The sequence shown here is derived from an EMBL/GenBank/DDBJ whole genome shotgun (WGS) entry which is preliminary data.</text>
</comment>
<reference evidence="2 3" key="1">
    <citation type="submission" date="2024-04" db="EMBL/GenBank/DDBJ databases">
        <title>Phyllosticta paracitricarpa is synonymous to the EU quarantine fungus P. citricarpa based on phylogenomic analyses.</title>
        <authorList>
            <consortium name="Lawrence Berkeley National Laboratory"/>
            <person name="Van ingen-buijs V.A."/>
            <person name="Van westerhoven A.C."/>
            <person name="Haridas S."/>
            <person name="Skiadas P."/>
            <person name="Martin F."/>
            <person name="Groenewald J.Z."/>
            <person name="Crous P.W."/>
            <person name="Seidl M.F."/>
        </authorList>
    </citation>
    <scope>NUCLEOTIDE SEQUENCE [LARGE SCALE GENOMIC DNA]</scope>
    <source>
        <strain evidence="2 3">CPC 17464</strain>
    </source>
</reference>
<evidence type="ECO:0008006" key="4">
    <source>
        <dbReference type="Google" id="ProtNLM"/>
    </source>
</evidence>
<dbReference type="GeneID" id="92032741"/>
<name>A0ABR1LYT6_9PEZI</name>
<sequence>MVCDVAFLIYLVLNGLSSCFVVVYFAGSGRRVADNAFLPTYLHNHALYHTLNYRTPKSTPTYIYTYHLWSPSVSLLKFSI</sequence>
<proteinExistence type="predicted"/>
<gene>
    <name evidence="2" type="ORF">J3D65DRAFT_620140</name>
</gene>
<accession>A0ABR1LYT6</accession>
<keyword evidence="1" id="KW-0812">Transmembrane</keyword>
<keyword evidence="1" id="KW-0472">Membrane</keyword>
<feature type="transmembrane region" description="Helical" evidence="1">
    <location>
        <begin position="6"/>
        <end position="26"/>
    </location>
</feature>
<evidence type="ECO:0000313" key="3">
    <source>
        <dbReference type="Proteomes" id="UP001360953"/>
    </source>
</evidence>